<comment type="caution">
    <text evidence="2">The sequence shown here is derived from an EMBL/GenBank/DDBJ whole genome shotgun (WGS) entry which is preliminary data.</text>
</comment>
<gene>
    <name evidence="2" type="ORF">LEL_09231</name>
</gene>
<evidence type="ECO:0000313" key="2">
    <source>
        <dbReference type="EMBL" id="OAA71996.1"/>
    </source>
</evidence>
<dbReference type="GO" id="GO:0006644">
    <property type="term" value="P:phospholipid metabolic process"/>
    <property type="evidence" value="ECO:0007669"/>
    <property type="project" value="InterPro"/>
</dbReference>
<reference evidence="2 3" key="1">
    <citation type="journal article" date="2016" name="Genome Biol. Evol.">
        <title>Divergent and convergent evolution of fungal pathogenicity.</title>
        <authorList>
            <person name="Shang Y."/>
            <person name="Xiao G."/>
            <person name="Zheng P."/>
            <person name="Cen K."/>
            <person name="Zhan S."/>
            <person name="Wang C."/>
        </authorList>
    </citation>
    <scope>NUCLEOTIDE SEQUENCE [LARGE SCALE GENOMIC DNA]</scope>
    <source>
        <strain evidence="2 3">RCEF 1005</strain>
    </source>
</reference>
<dbReference type="GO" id="GO:0050482">
    <property type="term" value="P:arachidonate secretion"/>
    <property type="evidence" value="ECO:0007669"/>
    <property type="project" value="InterPro"/>
</dbReference>
<name>A0A168CZR5_CORDF</name>
<dbReference type="Gene3D" id="1.20.90.10">
    <property type="entry name" value="Phospholipase A2 domain"/>
    <property type="match status" value="1"/>
</dbReference>
<organism evidence="2 3">
    <name type="scientific">Akanthomyces lecanii RCEF 1005</name>
    <dbReference type="NCBI Taxonomy" id="1081108"/>
    <lineage>
        <taxon>Eukaryota</taxon>
        <taxon>Fungi</taxon>
        <taxon>Dikarya</taxon>
        <taxon>Ascomycota</taxon>
        <taxon>Pezizomycotina</taxon>
        <taxon>Sordariomycetes</taxon>
        <taxon>Hypocreomycetidae</taxon>
        <taxon>Hypocreales</taxon>
        <taxon>Cordycipitaceae</taxon>
        <taxon>Akanthomyces</taxon>
        <taxon>Cordyceps confragosa</taxon>
    </lineage>
</organism>
<feature type="chain" id="PRO_5007896085" evidence="1">
    <location>
        <begin position="20"/>
        <end position="196"/>
    </location>
</feature>
<proteinExistence type="predicted"/>
<dbReference type="PANTHER" id="PTHR40787:SF3">
    <property type="entry name" value="PROTEIN TRANSPORT PROTEIN SEC39"/>
    <property type="match status" value="1"/>
</dbReference>
<keyword evidence="3" id="KW-1185">Reference proteome</keyword>
<dbReference type="InterPro" id="IPR036444">
    <property type="entry name" value="PLipase_A2_dom_sf"/>
</dbReference>
<protein>
    <submittedName>
        <fullName evidence="2">Phospholipase A2</fullName>
    </submittedName>
</protein>
<dbReference type="GO" id="GO:0004623">
    <property type="term" value="F:phospholipase A2 activity"/>
    <property type="evidence" value="ECO:0007669"/>
    <property type="project" value="InterPro"/>
</dbReference>
<dbReference type="EMBL" id="AZHF01000008">
    <property type="protein sequence ID" value="OAA71996.1"/>
    <property type="molecule type" value="Genomic_DNA"/>
</dbReference>
<dbReference type="SUPFAM" id="SSF48619">
    <property type="entry name" value="Phospholipase A2, PLA2"/>
    <property type="match status" value="1"/>
</dbReference>
<sequence length="196" mass="22215">MKFAYLFALPVALAAPASFDPRETLEQLTDRYLFSTVLPTFLQYRAQQNPKTLDWSSDGCTSSPDNPFGFPFTPACERHDFGYRNYKAQNRFDSDSRFRVDSNFRDDMYYQCEGVSAKGSCHSLANVYYYAVRMFGGFAKRDESAPEGVDGAVKESAEELIASYYNAMQEYRQAVKQDQANGLLPQLQSRSPMAQA</sequence>
<feature type="signal peptide" evidence="1">
    <location>
        <begin position="1"/>
        <end position="19"/>
    </location>
</feature>
<keyword evidence="1" id="KW-0732">Signal</keyword>
<dbReference type="PANTHER" id="PTHR40787">
    <property type="entry name" value="SECRETED PROTEIN"/>
    <property type="match status" value="1"/>
</dbReference>
<dbReference type="OrthoDB" id="5120271at2759"/>
<accession>A0A168CZR5</accession>
<dbReference type="InterPro" id="IPR015141">
    <property type="entry name" value="PLipase_A2_prok/fun"/>
</dbReference>
<dbReference type="AlphaFoldDB" id="A0A168CZR5"/>
<evidence type="ECO:0000313" key="3">
    <source>
        <dbReference type="Proteomes" id="UP000076881"/>
    </source>
</evidence>
<evidence type="ECO:0000256" key="1">
    <source>
        <dbReference type="SAM" id="SignalP"/>
    </source>
</evidence>
<dbReference type="Proteomes" id="UP000076881">
    <property type="component" value="Unassembled WGS sequence"/>
</dbReference>
<dbReference type="Pfam" id="PF09056">
    <property type="entry name" value="Phospholip_A2_3"/>
    <property type="match status" value="1"/>
</dbReference>